<evidence type="ECO:0000313" key="1">
    <source>
        <dbReference type="EMBL" id="THD19057.1"/>
    </source>
</evidence>
<name>A0A4E0RCA5_FASHE</name>
<sequence length="170" mass="19022">MLATLAIKLTTWICVYNLSIRGYWANELVPIAESNQSVNEADEVSKASVIAPSVQQAEADNASDGDPSTWHLSVRIPEPVYQYVPFSFTTRILDKNDKEVSVKNWSPALTAKKCIRRVKKDAIETPDQYVVTEPGRCKLELKVSQTVKILQPRSTYPLTQNLSSTQTLSH</sequence>
<gene>
    <name evidence="1" type="ORF">D915_010174</name>
</gene>
<keyword evidence="2" id="KW-1185">Reference proteome</keyword>
<proteinExistence type="predicted"/>
<reference evidence="1" key="1">
    <citation type="submission" date="2019-03" db="EMBL/GenBank/DDBJ databases">
        <title>Improved annotation for the trematode Fasciola hepatica.</title>
        <authorList>
            <person name="Choi Y.-J."/>
            <person name="Martin J."/>
            <person name="Mitreva M."/>
        </authorList>
    </citation>
    <scope>NUCLEOTIDE SEQUENCE [LARGE SCALE GENOMIC DNA]</scope>
</reference>
<protein>
    <submittedName>
        <fullName evidence="1">Uncharacterized protein</fullName>
    </submittedName>
</protein>
<evidence type="ECO:0000313" key="2">
    <source>
        <dbReference type="Proteomes" id="UP000230066"/>
    </source>
</evidence>
<accession>A0A4E0RCA5</accession>
<dbReference type="AlphaFoldDB" id="A0A4E0RCA5"/>
<organism evidence="1 2">
    <name type="scientific">Fasciola hepatica</name>
    <name type="common">Liver fluke</name>
    <dbReference type="NCBI Taxonomy" id="6192"/>
    <lineage>
        <taxon>Eukaryota</taxon>
        <taxon>Metazoa</taxon>
        <taxon>Spiralia</taxon>
        <taxon>Lophotrochozoa</taxon>
        <taxon>Platyhelminthes</taxon>
        <taxon>Trematoda</taxon>
        <taxon>Digenea</taxon>
        <taxon>Plagiorchiida</taxon>
        <taxon>Echinostomata</taxon>
        <taxon>Echinostomatoidea</taxon>
        <taxon>Fasciolidae</taxon>
        <taxon>Fasciola</taxon>
    </lineage>
</organism>
<dbReference type="EMBL" id="JXXN02007538">
    <property type="protein sequence ID" value="THD19057.1"/>
    <property type="molecule type" value="Genomic_DNA"/>
</dbReference>
<comment type="caution">
    <text evidence="1">The sequence shown here is derived from an EMBL/GenBank/DDBJ whole genome shotgun (WGS) entry which is preliminary data.</text>
</comment>
<dbReference type="Proteomes" id="UP000230066">
    <property type="component" value="Unassembled WGS sequence"/>
</dbReference>